<organism evidence="2 3">
    <name type="scientific">Maioricimonas rarisocia</name>
    <dbReference type="NCBI Taxonomy" id="2528026"/>
    <lineage>
        <taxon>Bacteria</taxon>
        <taxon>Pseudomonadati</taxon>
        <taxon>Planctomycetota</taxon>
        <taxon>Planctomycetia</taxon>
        <taxon>Planctomycetales</taxon>
        <taxon>Planctomycetaceae</taxon>
        <taxon>Maioricimonas</taxon>
    </lineage>
</organism>
<evidence type="ECO:0008006" key="4">
    <source>
        <dbReference type="Google" id="ProtNLM"/>
    </source>
</evidence>
<dbReference type="AlphaFoldDB" id="A0A517Z688"/>
<sequence>MSSDSNADRPELEVHSDEDWKERVKEEDARRDAEAASTQPTSEGQEPSGESEGSAFDDIDPSRLPPASFPLIVEMLSTQALVALGMIPEPGTSEPKLRLNLARHLIDLLGVIDQKTKGNLDEGEEQLLENTLHQLRMVYLERSRG</sequence>
<feature type="region of interest" description="Disordered" evidence="1">
    <location>
        <begin position="1"/>
        <end position="64"/>
    </location>
</feature>
<dbReference type="KEGG" id="mri:Mal4_23120"/>
<reference evidence="2 3" key="1">
    <citation type="submission" date="2019-02" db="EMBL/GenBank/DDBJ databases">
        <title>Deep-cultivation of Planctomycetes and their phenomic and genomic characterization uncovers novel biology.</title>
        <authorList>
            <person name="Wiegand S."/>
            <person name="Jogler M."/>
            <person name="Boedeker C."/>
            <person name="Pinto D."/>
            <person name="Vollmers J."/>
            <person name="Rivas-Marin E."/>
            <person name="Kohn T."/>
            <person name="Peeters S.H."/>
            <person name="Heuer A."/>
            <person name="Rast P."/>
            <person name="Oberbeckmann S."/>
            <person name="Bunk B."/>
            <person name="Jeske O."/>
            <person name="Meyerdierks A."/>
            <person name="Storesund J.E."/>
            <person name="Kallscheuer N."/>
            <person name="Luecker S."/>
            <person name="Lage O.M."/>
            <person name="Pohl T."/>
            <person name="Merkel B.J."/>
            <person name="Hornburger P."/>
            <person name="Mueller R.-W."/>
            <person name="Bruemmer F."/>
            <person name="Labrenz M."/>
            <person name="Spormann A.M."/>
            <person name="Op den Camp H."/>
            <person name="Overmann J."/>
            <person name="Amann R."/>
            <person name="Jetten M.S.M."/>
            <person name="Mascher T."/>
            <person name="Medema M.H."/>
            <person name="Devos D.P."/>
            <person name="Kaster A.-K."/>
            <person name="Ovreas L."/>
            <person name="Rohde M."/>
            <person name="Galperin M.Y."/>
            <person name="Jogler C."/>
        </authorList>
    </citation>
    <scope>NUCLEOTIDE SEQUENCE [LARGE SCALE GENOMIC DNA]</scope>
    <source>
        <strain evidence="2 3">Mal4</strain>
    </source>
</reference>
<feature type="compositionally biased region" description="Low complexity" evidence="1">
    <location>
        <begin position="42"/>
        <end position="54"/>
    </location>
</feature>
<proteinExistence type="predicted"/>
<gene>
    <name evidence="2" type="ORF">Mal4_23120</name>
</gene>
<evidence type="ECO:0000313" key="2">
    <source>
        <dbReference type="EMBL" id="QDU37993.1"/>
    </source>
</evidence>
<protein>
    <recommendedName>
        <fullName evidence="4">DUF1844 domain-containing protein</fullName>
    </recommendedName>
</protein>
<accession>A0A517Z688</accession>
<name>A0A517Z688_9PLAN</name>
<dbReference type="InterPro" id="IPR014995">
    <property type="entry name" value="DUF1844"/>
</dbReference>
<dbReference type="Proteomes" id="UP000320496">
    <property type="component" value="Chromosome"/>
</dbReference>
<dbReference type="RefSeq" id="WP_197444321.1">
    <property type="nucleotide sequence ID" value="NZ_CP036275.1"/>
</dbReference>
<evidence type="ECO:0000256" key="1">
    <source>
        <dbReference type="SAM" id="MobiDB-lite"/>
    </source>
</evidence>
<keyword evidence="3" id="KW-1185">Reference proteome</keyword>
<feature type="compositionally biased region" description="Basic and acidic residues" evidence="1">
    <location>
        <begin position="1"/>
        <end position="34"/>
    </location>
</feature>
<dbReference type="Pfam" id="PF08899">
    <property type="entry name" value="DUF1844"/>
    <property type="match status" value="1"/>
</dbReference>
<dbReference type="EMBL" id="CP036275">
    <property type="protein sequence ID" value="QDU37993.1"/>
    <property type="molecule type" value="Genomic_DNA"/>
</dbReference>
<evidence type="ECO:0000313" key="3">
    <source>
        <dbReference type="Proteomes" id="UP000320496"/>
    </source>
</evidence>